<keyword evidence="12" id="KW-0862">Zinc</keyword>
<dbReference type="Pfam" id="PF20750">
    <property type="entry name" value="PAP_NTPase"/>
    <property type="match status" value="1"/>
</dbReference>
<name>A0AA36FDK4_OCTVU</name>
<comment type="cofactor">
    <cofactor evidence="2">
        <name>Mg(2+)</name>
        <dbReference type="ChEBI" id="CHEBI:18420"/>
    </cofactor>
</comment>
<keyword evidence="14" id="KW-0460">Magnesium</keyword>
<reference evidence="19" key="1">
    <citation type="submission" date="2023-08" db="EMBL/GenBank/DDBJ databases">
        <authorList>
            <person name="Alioto T."/>
            <person name="Alioto T."/>
            <person name="Gomez Garrido J."/>
        </authorList>
    </citation>
    <scope>NUCLEOTIDE SEQUENCE</scope>
</reference>
<comment type="cofactor">
    <cofactor evidence="1">
        <name>Mn(2+)</name>
        <dbReference type="ChEBI" id="CHEBI:29035"/>
    </cofactor>
</comment>
<sequence>MHPSNSMMRDNLGSRPSPEWLLGSEKSPMHDSGVYGSLAKQMYPQGSMMQNYKAIRCKVSHCTLCGNTFAQSLFHKDPGRPSASEKHCESCRKEIILRNYHRPHRSQPPPTHMHLPHLPTNLSQLSQRMSQNSCCNNSNGSTPNSSNNNTNNNNNNNNNTNRRHNISNANGRNGVGDSSMGNSLVNPLPTKPQQQLPHADHTPSPPPPQHPTPPTSTTTALPPPPPPPSSLSSTPSPISQVMMPAAQSSKPSPFPSKFFHCDICGRAFALIGNMQKHRKLHSGEKPFPCEVCGKTFGLRGNLQKHRIIHTGEKLFQCNVCGKAFALRGNMEKHKIIHTGLKPFSCEICGKEFSLRGNLQKHKIIHLSDSVRNISSRKPFHCDICGKNFSQNHTLQSHLQSIHGSDTCQTLYIGFYSIRMLEPKEKEKEKQYPGITSPISFEGPKSSDQELSHKLELALRPYGVFETEEELNHRMEVLSKINNLVREWIKDVSRQKNNIPENRIATFGGKVFTFGSYRLGVHTKGADIDTLCIAPRHIERSDFFTSFGELLKQQSEVKELRAVEEAYVPVLKMVFDGIELDMLFSRLALPQIPDDVNLCDESLLKNLHQKCVRSLNGCRVTDEILHLVPNKEAFRMTLRAIKLWAKKRCIYSNSLGFLGGVSWAMLVARVCQLYPNAAPAVLVQKFFLVFSKWSWPQPVLLKHLEPENKLGFTVWDPRVNHADRYHLMPIITPAYPQQNSTFNVTLSTKTIMMDEFKEGLEVVSRILENKEDWSKLFEPAPFFQKYRHYIVVIARAETDMHYLEWHGYIESKIRLLVGNLERNRYIKIAHVNPEAFKPLNESEDKYMCQWFIGLDFNKFETINVDLTHDIQGFIDIVYKQAVQIKLYKEDMTIDIKHVKRKQLDQYLPKDVLNRGKLNKDRRKTSSEGKYQGNTSLNTSSTSSTTTPTKTAVNGGLSNCRTETEVTRQNTSIDSLEDSSQDMVDLDCSTASNLANSSGACSLPNGAGAIKETNKLSDQCNSISGASDDSNAVENETSESEAKDSQSIPDSNCSPNSSRKRSRSPLHNDLTPKKIKESESAPDTNSSPNNPKKRSQSPLLNDSPPKQMKEKESAPDLNSPPSNPKKRSQSPLLNDSPPKQLKENDESMYDVPELTSPTTQVASQPFAIPRNAIRLKLK</sequence>
<dbReference type="InterPro" id="IPR036236">
    <property type="entry name" value="Znf_C2H2_sf"/>
</dbReference>
<feature type="compositionally biased region" description="Low complexity" evidence="17">
    <location>
        <begin position="933"/>
        <end position="949"/>
    </location>
</feature>
<dbReference type="FunFam" id="3.30.160.60:FF:000839">
    <property type="entry name" value="Zinc finger protein 691"/>
    <property type="match status" value="1"/>
</dbReference>
<feature type="region of interest" description="Disordered" evidence="17">
    <location>
        <begin position="1018"/>
        <end position="1163"/>
    </location>
</feature>
<feature type="region of interest" description="Disordered" evidence="17">
    <location>
        <begin position="913"/>
        <end position="978"/>
    </location>
</feature>
<keyword evidence="15" id="KW-0539">Nucleus</keyword>
<evidence type="ECO:0000256" key="6">
    <source>
        <dbReference type="ARBA" id="ARBA00022664"/>
    </source>
</evidence>
<feature type="compositionally biased region" description="Low complexity" evidence="17">
    <location>
        <begin position="130"/>
        <end position="170"/>
    </location>
</feature>
<dbReference type="SMART" id="SM00355">
    <property type="entry name" value="ZnF_C2H2"/>
    <property type="match status" value="5"/>
</dbReference>
<dbReference type="FunFam" id="3.30.160.60:FF:000690">
    <property type="entry name" value="Zinc finger protein 354C"/>
    <property type="match status" value="2"/>
</dbReference>
<evidence type="ECO:0000256" key="9">
    <source>
        <dbReference type="ARBA" id="ARBA00022737"/>
    </source>
</evidence>
<keyword evidence="9" id="KW-0677">Repeat</keyword>
<keyword evidence="8" id="KW-0479">Metal-binding</keyword>
<comment type="similarity">
    <text evidence="4">Belongs to the poly(A) polymerase family.</text>
</comment>
<accession>A0AA36FDK4</accession>
<dbReference type="PROSITE" id="PS00028">
    <property type="entry name" value="ZINC_FINGER_C2H2_1"/>
    <property type="match status" value="5"/>
</dbReference>
<evidence type="ECO:0000256" key="3">
    <source>
        <dbReference type="ARBA" id="ARBA00004123"/>
    </source>
</evidence>
<feature type="domain" description="C2H2-type" evidence="18">
    <location>
        <begin position="317"/>
        <end position="337"/>
    </location>
</feature>
<feature type="compositionally biased region" description="Polar residues" evidence="17">
    <location>
        <begin position="179"/>
        <end position="196"/>
    </location>
</feature>
<evidence type="ECO:0000256" key="4">
    <source>
        <dbReference type="ARBA" id="ARBA00010912"/>
    </source>
</evidence>
<feature type="region of interest" description="Disordered" evidence="17">
    <location>
        <begin position="426"/>
        <end position="446"/>
    </location>
</feature>
<feature type="domain" description="C2H2-type" evidence="18">
    <location>
        <begin position="345"/>
        <end position="365"/>
    </location>
</feature>
<dbReference type="GO" id="GO:0005634">
    <property type="term" value="C:nucleus"/>
    <property type="evidence" value="ECO:0007669"/>
    <property type="project" value="UniProtKB-SubCell"/>
</dbReference>
<dbReference type="Proteomes" id="UP001162480">
    <property type="component" value="Chromosome 14"/>
</dbReference>
<dbReference type="AlphaFoldDB" id="A0AA36FDK4"/>
<evidence type="ECO:0000256" key="10">
    <source>
        <dbReference type="ARBA" id="ARBA00022741"/>
    </source>
</evidence>
<dbReference type="GO" id="GO:0031123">
    <property type="term" value="P:RNA 3'-end processing"/>
    <property type="evidence" value="ECO:0007669"/>
    <property type="project" value="InterPro"/>
</dbReference>
<evidence type="ECO:0000256" key="7">
    <source>
        <dbReference type="ARBA" id="ARBA00022679"/>
    </source>
</evidence>
<evidence type="ECO:0000256" key="11">
    <source>
        <dbReference type="ARBA" id="ARBA00022771"/>
    </source>
</evidence>
<dbReference type="Gene3D" id="1.10.1410.10">
    <property type="match status" value="1"/>
</dbReference>
<dbReference type="FunFam" id="1.10.1410.10:FF:000001">
    <property type="entry name" value="Putative poly(A) polymerase gamma"/>
    <property type="match status" value="1"/>
</dbReference>
<dbReference type="GO" id="GO:0006397">
    <property type="term" value="P:mRNA processing"/>
    <property type="evidence" value="ECO:0007669"/>
    <property type="project" value="UniProtKB-KW"/>
</dbReference>
<dbReference type="InterPro" id="IPR043519">
    <property type="entry name" value="NT_sf"/>
</dbReference>
<dbReference type="SUPFAM" id="SSF55003">
    <property type="entry name" value="PAP/Archaeal CCA-adding enzyme, C-terminal domain"/>
    <property type="match status" value="1"/>
</dbReference>
<dbReference type="Gene3D" id="3.30.70.590">
    <property type="entry name" value="Poly(A) polymerase predicted RNA binding domain"/>
    <property type="match status" value="1"/>
</dbReference>
<comment type="subcellular location">
    <subcellularLocation>
        <location evidence="3">Nucleus</location>
    </subcellularLocation>
</comment>
<dbReference type="SUPFAM" id="SSF81631">
    <property type="entry name" value="PAP/OAS1 substrate-binding domain"/>
    <property type="match status" value="1"/>
</dbReference>
<dbReference type="PANTHER" id="PTHR10682:SF10">
    <property type="entry name" value="POLYNUCLEOTIDE ADENYLYLTRANSFERASE"/>
    <property type="match status" value="1"/>
</dbReference>
<keyword evidence="7" id="KW-0808">Transferase</keyword>
<dbReference type="InterPro" id="IPR013087">
    <property type="entry name" value="Znf_C2H2_type"/>
</dbReference>
<feature type="region of interest" description="Disordered" evidence="17">
    <location>
        <begin position="1"/>
        <end position="25"/>
    </location>
</feature>
<gene>
    <name evidence="19" type="ORF">OCTVUL_1B020573</name>
</gene>
<dbReference type="GO" id="GO:0005524">
    <property type="term" value="F:ATP binding"/>
    <property type="evidence" value="ECO:0007669"/>
    <property type="project" value="UniProtKB-KW"/>
</dbReference>
<dbReference type="InterPro" id="IPR048840">
    <property type="entry name" value="PolA_pol_NTPase"/>
</dbReference>
<evidence type="ECO:0000256" key="16">
    <source>
        <dbReference type="ARBA" id="ARBA00048830"/>
    </source>
</evidence>
<protein>
    <recommendedName>
        <fullName evidence="5">polynucleotide adenylyltransferase</fullName>
        <ecNumber evidence="5">2.7.7.19</ecNumber>
    </recommendedName>
</protein>
<feature type="domain" description="C2H2-type" evidence="18">
    <location>
        <begin position="381"/>
        <end position="402"/>
    </location>
</feature>
<dbReference type="Pfam" id="PF00096">
    <property type="entry name" value="zf-C2H2"/>
    <property type="match status" value="4"/>
</dbReference>
<dbReference type="GO" id="GO:1990817">
    <property type="term" value="F:poly(A) RNA polymerase activity"/>
    <property type="evidence" value="ECO:0007669"/>
    <property type="project" value="UniProtKB-EC"/>
</dbReference>
<evidence type="ECO:0000313" key="19">
    <source>
        <dbReference type="EMBL" id="CAI9733264.1"/>
    </source>
</evidence>
<evidence type="ECO:0000256" key="15">
    <source>
        <dbReference type="ARBA" id="ARBA00023242"/>
    </source>
</evidence>
<feature type="compositionally biased region" description="Basic and acidic residues" evidence="17">
    <location>
        <begin position="1068"/>
        <end position="1077"/>
    </location>
</feature>
<dbReference type="GO" id="GO:0008270">
    <property type="term" value="F:zinc ion binding"/>
    <property type="evidence" value="ECO:0007669"/>
    <property type="project" value="UniProtKB-KW"/>
</dbReference>
<evidence type="ECO:0000256" key="14">
    <source>
        <dbReference type="ARBA" id="ARBA00022842"/>
    </source>
</evidence>
<feature type="compositionally biased region" description="Polar residues" evidence="17">
    <location>
        <begin position="954"/>
        <end position="972"/>
    </location>
</feature>
<dbReference type="EMBL" id="OX597827">
    <property type="protein sequence ID" value="CAI9733264.1"/>
    <property type="molecule type" value="Genomic_DNA"/>
</dbReference>
<evidence type="ECO:0000256" key="13">
    <source>
        <dbReference type="ARBA" id="ARBA00022840"/>
    </source>
</evidence>
<dbReference type="PANTHER" id="PTHR10682">
    <property type="entry name" value="POLY A POLYMERASE"/>
    <property type="match status" value="1"/>
</dbReference>
<feature type="domain" description="C2H2-type" evidence="18">
    <location>
        <begin position="289"/>
        <end position="309"/>
    </location>
</feature>
<dbReference type="FunFam" id="3.30.460.10:FF:000002">
    <property type="entry name" value="Poly(A) polymerase alpha, putative"/>
    <property type="match status" value="1"/>
</dbReference>
<evidence type="ECO:0000256" key="1">
    <source>
        <dbReference type="ARBA" id="ARBA00001936"/>
    </source>
</evidence>
<evidence type="ECO:0000259" key="18">
    <source>
        <dbReference type="PROSITE" id="PS00028"/>
    </source>
</evidence>
<evidence type="ECO:0000313" key="20">
    <source>
        <dbReference type="Proteomes" id="UP001162480"/>
    </source>
</evidence>
<dbReference type="Pfam" id="PF04926">
    <property type="entry name" value="PAP_RNA-bind"/>
    <property type="match status" value="2"/>
</dbReference>
<dbReference type="SUPFAM" id="SSF57667">
    <property type="entry name" value="beta-beta-alpha zinc fingers"/>
    <property type="match status" value="3"/>
</dbReference>
<dbReference type="Gene3D" id="3.30.460.10">
    <property type="entry name" value="Beta Polymerase, domain 2"/>
    <property type="match status" value="1"/>
</dbReference>
<feature type="compositionally biased region" description="Polar residues" evidence="17">
    <location>
        <begin position="1018"/>
        <end position="1033"/>
    </location>
</feature>
<feature type="region of interest" description="Disordered" evidence="17">
    <location>
        <begin position="126"/>
        <end position="249"/>
    </location>
</feature>
<keyword evidence="13" id="KW-0067">ATP-binding</keyword>
<evidence type="ECO:0000256" key="5">
    <source>
        <dbReference type="ARBA" id="ARBA00012388"/>
    </source>
</evidence>
<dbReference type="Pfam" id="PF04928">
    <property type="entry name" value="PAP_central"/>
    <property type="match status" value="1"/>
</dbReference>
<feature type="domain" description="C2H2-type" evidence="18">
    <location>
        <begin position="261"/>
        <end position="281"/>
    </location>
</feature>
<evidence type="ECO:0000256" key="12">
    <source>
        <dbReference type="ARBA" id="ARBA00022833"/>
    </source>
</evidence>
<keyword evidence="20" id="KW-1185">Reference proteome</keyword>
<organism evidence="19 20">
    <name type="scientific">Octopus vulgaris</name>
    <name type="common">Common octopus</name>
    <dbReference type="NCBI Taxonomy" id="6645"/>
    <lineage>
        <taxon>Eukaryota</taxon>
        <taxon>Metazoa</taxon>
        <taxon>Spiralia</taxon>
        <taxon>Lophotrochozoa</taxon>
        <taxon>Mollusca</taxon>
        <taxon>Cephalopoda</taxon>
        <taxon>Coleoidea</taxon>
        <taxon>Octopodiformes</taxon>
        <taxon>Octopoda</taxon>
        <taxon>Incirrata</taxon>
        <taxon>Octopodidae</taxon>
        <taxon>Octopus</taxon>
    </lineage>
</organism>
<comment type="catalytic activity">
    <reaction evidence="16">
        <text>RNA(n) + ATP = RNA(n)-3'-adenine ribonucleotide + diphosphate</text>
        <dbReference type="Rhea" id="RHEA:11332"/>
        <dbReference type="Rhea" id="RHEA-COMP:14527"/>
        <dbReference type="Rhea" id="RHEA-COMP:17347"/>
        <dbReference type="ChEBI" id="CHEBI:30616"/>
        <dbReference type="ChEBI" id="CHEBI:33019"/>
        <dbReference type="ChEBI" id="CHEBI:140395"/>
        <dbReference type="ChEBI" id="CHEBI:173115"/>
        <dbReference type="EC" id="2.7.7.19"/>
    </reaction>
</comment>
<keyword evidence="11" id="KW-0863">Zinc-finger</keyword>
<keyword evidence="6" id="KW-0507">mRNA processing</keyword>
<dbReference type="EC" id="2.7.7.19" evidence="5"/>
<evidence type="ECO:0000256" key="2">
    <source>
        <dbReference type="ARBA" id="ARBA00001946"/>
    </source>
</evidence>
<evidence type="ECO:0000256" key="17">
    <source>
        <dbReference type="SAM" id="MobiDB-lite"/>
    </source>
</evidence>
<dbReference type="Gene3D" id="3.30.160.60">
    <property type="entry name" value="Classic Zinc Finger"/>
    <property type="match status" value="5"/>
</dbReference>
<evidence type="ECO:0000256" key="8">
    <source>
        <dbReference type="ARBA" id="ARBA00022723"/>
    </source>
</evidence>
<dbReference type="CDD" id="cd05402">
    <property type="entry name" value="NT_PAP_TUTase"/>
    <property type="match status" value="1"/>
</dbReference>
<proteinExistence type="inferred from homology"/>
<feature type="compositionally biased region" description="Polar residues" evidence="17">
    <location>
        <begin position="1079"/>
        <end position="1098"/>
    </location>
</feature>
<dbReference type="GO" id="GO:0003723">
    <property type="term" value="F:RNA binding"/>
    <property type="evidence" value="ECO:0007669"/>
    <property type="project" value="InterPro"/>
</dbReference>
<keyword evidence="10" id="KW-0547">Nucleotide-binding</keyword>
<dbReference type="InterPro" id="IPR007012">
    <property type="entry name" value="PolA_pol_cen_dom"/>
</dbReference>
<dbReference type="InterPro" id="IPR007010">
    <property type="entry name" value="PolA_pol_RNA-bd_dom"/>
</dbReference>
<dbReference type="SUPFAM" id="SSF81301">
    <property type="entry name" value="Nucleotidyltransferase"/>
    <property type="match status" value="1"/>
</dbReference>
<dbReference type="InterPro" id="IPR011068">
    <property type="entry name" value="NuclTrfase_I-like_C"/>
</dbReference>
<feature type="compositionally biased region" description="Pro residues" evidence="17">
    <location>
        <begin position="203"/>
        <end position="214"/>
    </location>
</feature>